<dbReference type="Proteomes" id="UP000314980">
    <property type="component" value="Unassembled WGS sequence"/>
</dbReference>
<proteinExistence type="predicted"/>
<dbReference type="InterPro" id="IPR014853">
    <property type="entry name" value="VWF/SSPO/ZAN-like_Cys-rich_dom"/>
</dbReference>
<dbReference type="PANTHER" id="PTHR14002">
    <property type="entry name" value="ENDOGLIN/TGF-BETA RECEPTOR TYPE III"/>
    <property type="match status" value="1"/>
</dbReference>
<keyword evidence="2" id="KW-1015">Disulfide bond</keyword>
<keyword evidence="1 3" id="KW-0732">Signal</keyword>
<dbReference type="InterPro" id="IPR055356">
    <property type="entry name" value="ZP-N"/>
</dbReference>
<dbReference type="Gene3D" id="2.60.40.4100">
    <property type="entry name" value="Zona pellucida, ZP-C domain"/>
    <property type="match status" value="1"/>
</dbReference>
<dbReference type="PANTHER" id="PTHR14002:SF50">
    <property type="entry name" value="ALPHA-TECTORIN-LIKE-RELATED"/>
    <property type="match status" value="1"/>
</dbReference>
<name>A0A4W6BLV6_LATCA</name>
<dbReference type="SMART" id="SM00241">
    <property type="entry name" value="ZP"/>
    <property type="match status" value="1"/>
</dbReference>
<dbReference type="Pfam" id="PF08742">
    <property type="entry name" value="C8"/>
    <property type="match status" value="1"/>
</dbReference>
<reference evidence="6" key="1">
    <citation type="submission" date="2015-09" db="EMBL/GenBank/DDBJ databases">
        <authorList>
            <person name="Sai Rama Sridatta P."/>
        </authorList>
    </citation>
    <scope>NUCLEOTIDE SEQUENCE [LARGE SCALE GENOMIC DNA]</scope>
</reference>
<evidence type="ECO:0000256" key="3">
    <source>
        <dbReference type="SAM" id="SignalP"/>
    </source>
</evidence>
<feature type="chain" id="PRO_5021265300" description="ZP domain-containing protein" evidence="3">
    <location>
        <begin position="21"/>
        <end position="809"/>
    </location>
</feature>
<evidence type="ECO:0000313" key="5">
    <source>
        <dbReference type="Ensembl" id="ENSLCAP00010000018.1"/>
    </source>
</evidence>
<dbReference type="SMART" id="SM00832">
    <property type="entry name" value="C8"/>
    <property type="match status" value="1"/>
</dbReference>
<accession>A0A4W6BLV6</accession>
<protein>
    <recommendedName>
        <fullName evidence="4">ZP domain-containing protein</fullName>
    </recommendedName>
</protein>
<reference evidence="5" key="2">
    <citation type="submission" date="2025-08" db="UniProtKB">
        <authorList>
            <consortium name="Ensembl"/>
        </authorList>
    </citation>
    <scope>IDENTIFICATION</scope>
</reference>
<dbReference type="Gene3D" id="2.60.40.3210">
    <property type="entry name" value="Zona pellucida, ZP-N domain"/>
    <property type="match status" value="1"/>
</dbReference>
<dbReference type="AlphaFoldDB" id="A0A4W6BLV6"/>
<dbReference type="InParanoid" id="A0A4W6BLV6"/>
<dbReference type="GeneTree" id="ENSGT00940000156038"/>
<dbReference type="InterPro" id="IPR001507">
    <property type="entry name" value="ZP_dom"/>
</dbReference>
<dbReference type="Pfam" id="PF23344">
    <property type="entry name" value="ZP-N"/>
    <property type="match status" value="1"/>
</dbReference>
<evidence type="ECO:0000259" key="4">
    <source>
        <dbReference type="PROSITE" id="PS51034"/>
    </source>
</evidence>
<organism evidence="5 6">
    <name type="scientific">Lates calcarifer</name>
    <name type="common">Barramundi</name>
    <name type="synonym">Holocentrus calcarifer</name>
    <dbReference type="NCBI Taxonomy" id="8187"/>
    <lineage>
        <taxon>Eukaryota</taxon>
        <taxon>Metazoa</taxon>
        <taxon>Chordata</taxon>
        <taxon>Craniata</taxon>
        <taxon>Vertebrata</taxon>
        <taxon>Euteleostomi</taxon>
        <taxon>Actinopterygii</taxon>
        <taxon>Neopterygii</taxon>
        <taxon>Teleostei</taxon>
        <taxon>Neoteleostei</taxon>
        <taxon>Acanthomorphata</taxon>
        <taxon>Carangaria</taxon>
        <taxon>Carangaria incertae sedis</taxon>
        <taxon>Centropomidae</taxon>
        <taxon>Lates</taxon>
    </lineage>
</organism>
<evidence type="ECO:0000256" key="2">
    <source>
        <dbReference type="ARBA" id="ARBA00023157"/>
    </source>
</evidence>
<dbReference type="Pfam" id="PF00100">
    <property type="entry name" value="Zona_pellucida"/>
    <property type="match status" value="1"/>
</dbReference>
<feature type="domain" description="ZP" evidence="4">
    <location>
        <begin position="533"/>
        <end position="788"/>
    </location>
</feature>
<evidence type="ECO:0000313" key="6">
    <source>
        <dbReference type="Proteomes" id="UP000314980"/>
    </source>
</evidence>
<evidence type="ECO:0000256" key="1">
    <source>
        <dbReference type="ARBA" id="ARBA00022729"/>
    </source>
</evidence>
<sequence>MFCFILYLAAFSMLTGTGAARQTFTSSGEMNIASCPITYYGQKYDRVYVAFNESRFTVCFNGEYKPGIKNDCIVMSGGTADRGDLAILTKEIPTGSGVHKLLPNLKGAGKCVNIIPLKDSQQYEIEQIELGNFGTQSILAIKTYSGYTHVDVEADAQVNGLTVSKQKFQTAETNKGVITDVSGCRLSGVVYKTNTTARDPNTCSTVTCDVSGVARAVSDCGPMERCQGDGSCVWNTMCTVIGSTVIDFVGGTHSVPDRCGYTLMRSTPILGFQVLGVFQERRRQDVSFLDRVILQLDEADVQISLEQGSRVRVNNKVLMLNTTAQVVHGVELTKDQTGVTAKISASNYTVSVLFDGTTSLIHMKGPSGAPMHGLCGHSSRTLSEEKASEHSASGCEIQYDDDADSTINCNATTEWCNLLKQAPFTACNLHIDPEPFISACTQTLCKYPAVDGLKCQFLEAYARACSHHSNIRMEGWRSKSSCSDFRQDLCQDQFCSAHEFCGEKSKGGEARCLCRASFASKYKSTSTFGEPTICTQKSASVTLAKCLLEDKGIDYSVLHLNDQACKGEMDNLTHMVTFSFNSSNTCGTVVMSNNSQIIYKNTIVTRNSSMFGLINRHSPVHIDFSCFYSQPDVKSLGITLKHSSVIQQISSGEWNYSLTMKAYTSPDRMQAIQSNSDIALDEKIWVELKTDGLDGKMVVIVTDSCWATNQPSPSGSLRYDLIINGCPNPADQTVKVEGNGQETSNYFSFNTFQFSGKTGDVYLHCKVELCVRQSNSCIPRCSHGERRRRSVMSKYKDENPAFINLAWTY</sequence>
<reference evidence="5" key="3">
    <citation type="submission" date="2025-09" db="UniProtKB">
        <authorList>
            <consortium name="Ensembl"/>
        </authorList>
    </citation>
    <scope>IDENTIFICATION</scope>
</reference>
<dbReference type="InterPro" id="IPR042235">
    <property type="entry name" value="ZP-C_dom"/>
</dbReference>
<dbReference type="InterPro" id="IPR055355">
    <property type="entry name" value="ZP-C"/>
</dbReference>
<keyword evidence="6" id="KW-1185">Reference proteome</keyword>
<dbReference type="STRING" id="8187.ENSLCAP00010000018"/>
<dbReference type="PROSITE" id="PS51034">
    <property type="entry name" value="ZP_2"/>
    <property type="match status" value="1"/>
</dbReference>
<dbReference type="Ensembl" id="ENSLCAT00010000019.1">
    <property type="protein sequence ID" value="ENSLCAP00010000018.1"/>
    <property type="gene ID" value="ENSLCAG00010000012.1"/>
</dbReference>
<feature type="signal peptide" evidence="3">
    <location>
        <begin position="1"/>
        <end position="20"/>
    </location>
</feature>